<name>A0AAE1A0F0_9GAST</name>
<gene>
    <name evidence="2" type="ORF">RRG08_034203</name>
</gene>
<accession>A0AAE1A0F0</accession>
<comment type="caution">
    <text evidence="2">The sequence shown here is derived from an EMBL/GenBank/DDBJ whole genome shotgun (WGS) entry which is preliminary data.</text>
</comment>
<protein>
    <submittedName>
        <fullName evidence="2">Uncharacterized protein</fullName>
    </submittedName>
</protein>
<sequence>MYHGVCVESTSGQVNERWMPGWFKSLAFRLSVWTRDRAGAQAEGEQVVCWTVLSLKQWYIEGTGLCFGVDYLWMSLEKAFGQRAAPRSLGRERGGGGTDGSSPSFYRSHAGDGSDKALQLLGTRSYLLKGWM</sequence>
<organism evidence="2 3">
    <name type="scientific">Elysia crispata</name>
    <name type="common">lettuce slug</name>
    <dbReference type="NCBI Taxonomy" id="231223"/>
    <lineage>
        <taxon>Eukaryota</taxon>
        <taxon>Metazoa</taxon>
        <taxon>Spiralia</taxon>
        <taxon>Lophotrochozoa</taxon>
        <taxon>Mollusca</taxon>
        <taxon>Gastropoda</taxon>
        <taxon>Heterobranchia</taxon>
        <taxon>Euthyneura</taxon>
        <taxon>Panpulmonata</taxon>
        <taxon>Sacoglossa</taxon>
        <taxon>Placobranchoidea</taxon>
        <taxon>Plakobranchidae</taxon>
        <taxon>Elysia</taxon>
    </lineage>
</organism>
<evidence type="ECO:0000313" key="2">
    <source>
        <dbReference type="EMBL" id="KAK3778940.1"/>
    </source>
</evidence>
<dbReference type="EMBL" id="JAWDGP010002890">
    <property type="protein sequence ID" value="KAK3778940.1"/>
    <property type="molecule type" value="Genomic_DNA"/>
</dbReference>
<reference evidence="2" key="1">
    <citation type="journal article" date="2023" name="G3 (Bethesda)">
        <title>A reference genome for the long-term kleptoplast-retaining sea slug Elysia crispata morphotype clarki.</title>
        <authorList>
            <person name="Eastman K.E."/>
            <person name="Pendleton A.L."/>
            <person name="Shaikh M.A."/>
            <person name="Suttiyut T."/>
            <person name="Ogas R."/>
            <person name="Tomko P."/>
            <person name="Gavelis G."/>
            <person name="Widhalm J.R."/>
            <person name="Wisecaver J.H."/>
        </authorList>
    </citation>
    <scope>NUCLEOTIDE SEQUENCE</scope>
    <source>
        <strain evidence="2">ECLA1</strain>
    </source>
</reference>
<proteinExistence type="predicted"/>
<evidence type="ECO:0000313" key="3">
    <source>
        <dbReference type="Proteomes" id="UP001283361"/>
    </source>
</evidence>
<dbReference type="Proteomes" id="UP001283361">
    <property type="component" value="Unassembled WGS sequence"/>
</dbReference>
<dbReference type="AlphaFoldDB" id="A0AAE1A0F0"/>
<evidence type="ECO:0000256" key="1">
    <source>
        <dbReference type="SAM" id="MobiDB-lite"/>
    </source>
</evidence>
<keyword evidence="3" id="KW-1185">Reference proteome</keyword>
<feature type="region of interest" description="Disordered" evidence="1">
    <location>
        <begin position="87"/>
        <end position="110"/>
    </location>
</feature>